<dbReference type="OrthoDB" id="10541346at2759"/>
<dbReference type="Proteomes" id="UP000683360">
    <property type="component" value="Unassembled WGS sequence"/>
</dbReference>
<evidence type="ECO:0000313" key="2">
    <source>
        <dbReference type="Proteomes" id="UP000683360"/>
    </source>
</evidence>
<dbReference type="EMBL" id="CAJPWZ010000835">
    <property type="protein sequence ID" value="CAG2201168.1"/>
    <property type="molecule type" value="Genomic_DNA"/>
</dbReference>
<comment type="caution">
    <text evidence="1">The sequence shown here is derived from an EMBL/GenBank/DDBJ whole genome shotgun (WGS) entry which is preliminary data.</text>
</comment>
<dbReference type="AlphaFoldDB" id="A0A8S3R7P7"/>
<name>A0A8S3R7P7_MYTED</name>
<proteinExistence type="predicted"/>
<accession>A0A8S3R7P7</accession>
<sequence>MEMKERLLIPVLKEACEIPDYLKPFTYIDARGSMDSWLPMLVSAIESEGHRNLEILHEESSQFNCTGSVFHTSYIPQILFDEPINLPADLFSETMKSIAGTQIDKGRHCRSCWWPTILFWTFFLVTYDRSTRNFSIRQQLYIPGYWQQATSNSASRGSDLYLCGFCGICISCSITSWKEYVKTSLKKMSELKMDSDLELYPSSANQSLLSVNLEIETQPTGTQRLQTDRASNEEIAQNMLLDLSIPYLQDFLSERLVCFSDTRHSTRAVCICQYAEMKGLIKKQLKFEI</sequence>
<protein>
    <submittedName>
        <fullName evidence="1">Uncharacterized protein</fullName>
    </submittedName>
</protein>
<keyword evidence="2" id="KW-1185">Reference proteome</keyword>
<gene>
    <name evidence="1" type="ORF">MEDL_15810</name>
</gene>
<reference evidence="1" key="1">
    <citation type="submission" date="2021-03" db="EMBL/GenBank/DDBJ databases">
        <authorList>
            <person name="Bekaert M."/>
        </authorList>
    </citation>
    <scope>NUCLEOTIDE SEQUENCE</scope>
</reference>
<organism evidence="1 2">
    <name type="scientific">Mytilus edulis</name>
    <name type="common">Blue mussel</name>
    <dbReference type="NCBI Taxonomy" id="6550"/>
    <lineage>
        <taxon>Eukaryota</taxon>
        <taxon>Metazoa</taxon>
        <taxon>Spiralia</taxon>
        <taxon>Lophotrochozoa</taxon>
        <taxon>Mollusca</taxon>
        <taxon>Bivalvia</taxon>
        <taxon>Autobranchia</taxon>
        <taxon>Pteriomorphia</taxon>
        <taxon>Mytilida</taxon>
        <taxon>Mytiloidea</taxon>
        <taxon>Mytilidae</taxon>
        <taxon>Mytilinae</taxon>
        <taxon>Mytilus</taxon>
    </lineage>
</organism>
<evidence type="ECO:0000313" key="1">
    <source>
        <dbReference type="EMBL" id="CAG2201168.1"/>
    </source>
</evidence>